<feature type="domain" description="Response regulatory" evidence="3">
    <location>
        <begin position="10"/>
        <end position="127"/>
    </location>
</feature>
<dbReference type="InterPro" id="IPR001789">
    <property type="entry name" value="Sig_transdc_resp-reg_receiver"/>
</dbReference>
<dbReference type="Proteomes" id="UP000193100">
    <property type="component" value="Chromosome"/>
</dbReference>
<gene>
    <name evidence="4" type="primary">mtrA</name>
    <name evidence="4" type="ORF">MARSALSMR5_00505</name>
</gene>
<dbReference type="SUPFAM" id="SSF52172">
    <property type="entry name" value="CheY-like"/>
    <property type="match status" value="1"/>
</dbReference>
<accession>A0A1W6K5A2</accession>
<dbReference type="Gene3D" id="3.40.50.2300">
    <property type="match status" value="1"/>
</dbReference>
<dbReference type="AlphaFoldDB" id="A0A1W6K5A2"/>
<protein>
    <submittedName>
        <fullName evidence="4">DNA-binding response regulator MtrA</fullName>
    </submittedName>
</protein>
<dbReference type="InterPro" id="IPR011006">
    <property type="entry name" value="CheY-like_superfamily"/>
</dbReference>
<name>A0A1W6K5A2_9GAMM</name>
<keyword evidence="4" id="KW-0238">DNA-binding</keyword>
<dbReference type="InterPro" id="IPR050595">
    <property type="entry name" value="Bact_response_regulator"/>
</dbReference>
<evidence type="ECO:0000313" key="5">
    <source>
        <dbReference type="Proteomes" id="UP000193100"/>
    </source>
</evidence>
<evidence type="ECO:0000313" key="4">
    <source>
        <dbReference type="EMBL" id="ARM82606.1"/>
    </source>
</evidence>
<dbReference type="SMART" id="SM00448">
    <property type="entry name" value="REC"/>
    <property type="match status" value="1"/>
</dbReference>
<evidence type="ECO:0000256" key="1">
    <source>
        <dbReference type="ARBA" id="ARBA00022553"/>
    </source>
</evidence>
<evidence type="ECO:0000259" key="3">
    <source>
        <dbReference type="PROSITE" id="PS50110"/>
    </source>
</evidence>
<dbReference type="Pfam" id="PF00072">
    <property type="entry name" value="Response_reg"/>
    <property type="match status" value="1"/>
</dbReference>
<dbReference type="GO" id="GO:0000160">
    <property type="term" value="P:phosphorelay signal transduction system"/>
    <property type="evidence" value="ECO:0007669"/>
    <property type="project" value="InterPro"/>
</dbReference>
<dbReference type="RefSeq" id="WP_075195631.1">
    <property type="nucleotide sequence ID" value="NZ_CP020931.1"/>
</dbReference>
<reference evidence="4 5" key="1">
    <citation type="submission" date="2017-04" db="EMBL/GenBank/DDBJ databases">
        <title>Genome Sequence of Marinobacter salarius strain SMR5 Isolated from a culture of the Diatom Skeletonema marinoi.</title>
        <authorList>
            <person name="Topel M."/>
            <person name="Pinder M.I.M."/>
            <person name="Johansson O.N."/>
            <person name="Kourtchenko O."/>
            <person name="Godhe A."/>
            <person name="Clarke A.K."/>
        </authorList>
    </citation>
    <scope>NUCLEOTIDE SEQUENCE [LARGE SCALE GENOMIC DNA]</scope>
    <source>
        <strain evidence="4 5">SMR5</strain>
    </source>
</reference>
<sequence length="131" mass="14246">MASPVGELQRILYVEDDADIRAVAELALETVGGFSVKSCSSGQEALVEGPDFDPELILLDVMMPGMDGPTTFQALREIPALSATPVVFMTAKVQTEEVAFYRELGAVDVIPKPFDPMTLADQIREIWTSKV</sequence>
<dbReference type="PROSITE" id="PS50110">
    <property type="entry name" value="RESPONSE_REGULATORY"/>
    <property type="match status" value="1"/>
</dbReference>
<dbReference type="PANTHER" id="PTHR44591">
    <property type="entry name" value="STRESS RESPONSE REGULATOR PROTEIN 1"/>
    <property type="match status" value="1"/>
</dbReference>
<dbReference type="GO" id="GO:0003677">
    <property type="term" value="F:DNA binding"/>
    <property type="evidence" value="ECO:0007669"/>
    <property type="project" value="UniProtKB-KW"/>
</dbReference>
<dbReference type="PANTHER" id="PTHR44591:SF3">
    <property type="entry name" value="RESPONSE REGULATORY DOMAIN-CONTAINING PROTEIN"/>
    <property type="match status" value="1"/>
</dbReference>
<keyword evidence="1 2" id="KW-0597">Phosphoprotein</keyword>
<dbReference type="GeneID" id="77254501"/>
<dbReference type="CDD" id="cd17552">
    <property type="entry name" value="REC_RR468-like"/>
    <property type="match status" value="1"/>
</dbReference>
<proteinExistence type="predicted"/>
<organism evidence="4 5">
    <name type="scientific">Marinobacter salarius</name>
    <dbReference type="NCBI Taxonomy" id="1420917"/>
    <lineage>
        <taxon>Bacteria</taxon>
        <taxon>Pseudomonadati</taxon>
        <taxon>Pseudomonadota</taxon>
        <taxon>Gammaproteobacteria</taxon>
        <taxon>Pseudomonadales</taxon>
        <taxon>Marinobacteraceae</taxon>
        <taxon>Marinobacter</taxon>
    </lineage>
</organism>
<dbReference type="EMBL" id="CP020931">
    <property type="protein sequence ID" value="ARM82606.1"/>
    <property type="molecule type" value="Genomic_DNA"/>
</dbReference>
<feature type="modified residue" description="4-aspartylphosphate" evidence="2">
    <location>
        <position position="60"/>
    </location>
</feature>
<evidence type="ECO:0000256" key="2">
    <source>
        <dbReference type="PROSITE-ProRule" id="PRU00169"/>
    </source>
</evidence>